<protein>
    <submittedName>
        <fullName evidence="2">Uncharacterized protein</fullName>
    </submittedName>
</protein>
<reference evidence="2 3" key="1">
    <citation type="submission" date="2022-01" db="EMBL/GenBank/DDBJ databases">
        <authorList>
            <person name="Xiong W."/>
            <person name="Schranz E."/>
        </authorList>
    </citation>
    <scope>NUCLEOTIDE SEQUENCE [LARGE SCALE GENOMIC DNA]</scope>
</reference>
<name>A0AAU9LR63_9ASTR</name>
<dbReference type="AlphaFoldDB" id="A0AAU9LR63"/>
<evidence type="ECO:0000313" key="3">
    <source>
        <dbReference type="Proteomes" id="UP001157418"/>
    </source>
</evidence>
<proteinExistence type="predicted"/>
<gene>
    <name evidence="2" type="ORF">LVIROSA_LOCUS3620</name>
</gene>
<evidence type="ECO:0000313" key="2">
    <source>
        <dbReference type="EMBL" id="CAH1415801.1"/>
    </source>
</evidence>
<organism evidence="2 3">
    <name type="scientific">Lactuca virosa</name>
    <dbReference type="NCBI Taxonomy" id="75947"/>
    <lineage>
        <taxon>Eukaryota</taxon>
        <taxon>Viridiplantae</taxon>
        <taxon>Streptophyta</taxon>
        <taxon>Embryophyta</taxon>
        <taxon>Tracheophyta</taxon>
        <taxon>Spermatophyta</taxon>
        <taxon>Magnoliopsida</taxon>
        <taxon>eudicotyledons</taxon>
        <taxon>Gunneridae</taxon>
        <taxon>Pentapetalae</taxon>
        <taxon>asterids</taxon>
        <taxon>campanulids</taxon>
        <taxon>Asterales</taxon>
        <taxon>Asteraceae</taxon>
        <taxon>Cichorioideae</taxon>
        <taxon>Cichorieae</taxon>
        <taxon>Lactucinae</taxon>
        <taxon>Lactuca</taxon>
    </lineage>
</organism>
<evidence type="ECO:0000256" key="1">
    <source>
        <dbReference type="SAM" id="MobiDB-lite"/>
    </source>
</evidence>
<comment type="caution">
    <text evidence="2">The sequence shown here is derived from an EMBL/GenBank/DDBJ whole genome shotgun (WGS) entry which is preliminary data.</text>
</comment>
<dbReference type="EMBL" id="CAKMRJ010000002">
    <property type="protein sequence ID" value="CAH1415801.1"/>
    <property type="molecule type" value="Genomic_DNA"/>
</dbReference>
<sequence>MFAEVENTPAASFINAEVAEEHVAPKSKFPFAFEEVGISDDEEEVQEKDMTENELEDFLQSISFPEEDFAVIPSAVIERDRDSTVQFYSPTPEQMDALITELQRTARKPPQTIPVTTEPPSESDQEDSSHVLLPRKRNGRDPRPGVLIIDPVQNVSTLIEPSSVAQNIESTFTDSSPVMQ</sequence>
<accession>A0AAU9LR63</accession>
<keyword evidence="3" id="KW-1185">Reference proteome</keyword>
<dbReference type="Proteomes" id="UP001157418">
    <property type="component" value="Unassembled WGS sequence"/>
</dbReference>
<feature type="region of interest" description="Disordered" evidence="1">
    <location>
        <begin position="105"/>
        <end position="147"/>
    </location>
</feature>